<feature type="region of interest" description="Disordered" evidence="1">
    <location>
        <begin position="200"/>
        <end position="290"/>
    </location>
</feature>
<sequence length="893" mass="96160">GPVDVATSKRGGISTAPRLACDGCWLTHERHFSGEAAWPDIVERCREGPEFNGDFDARAAAGVNTTGVIVADPGHPCVSLKNYTRTELKMAIVKLTPQQAVKTGAEMEFVKWGVARLRQSQAVAVRGFSKVPTITELQQLAHAKASTTGMLPKAPPSRPHGPVRSAPLPIENGRVEDESETATSFLGASGHLSAAGAAVPTGAPVAKKEPRPASAKSAPVATSPSVVPRGSVASALDRSGQPPRRSESGEVIDLPRDRSRPPVGGVACSVVESGSGGRGSKAGPPGSAEKARFGGYKNDLVIHEILDGSLKGGRSHGLKRFKPKSASLAVMAAKLHTKVEAASALSSNLDSAGWPQVIHHLKELTTQDVEALNEDEMMIEALTPWAPFPDEFGATAPRAASMKNLSTTEMIAMLREIMLDVVALPQLQDTKRVPHLQLCGKLLAEVFRIASDCPEHLRSFIEHVVALGMLLHHLPNNDPMSFSERGPFMPKMIALLTGACEGPERHPLSEVMDNSEPWSQYKASFRRAASADIQTASKMKQIVDDLEQVRCNMDGVVFMRTVVGETEAWRKTCRGASKSTHVAESTLFNRVGYVAKEILKQSADTVDKKVGNALLGVFASFARVKGYEQDTADDPFDGMHNALVTHLDHSARMFVETGWKDHIEKYINADAHEEAFHQIKLFVAENRNVHVPVPDDGSLIMRAACHVIQNIGLLTADLKLEQVGSCEAMVADAIGKRVVATEMMFTVEPTDATRLELAALQARLADVCAVIGIAKHAREFYETTAASTLELCKAWEKLDSALGALPATESKQYDEVLQTKLQAISFEEFKSTTSNCTFESLAEKGQLTAQGLENIAGGMQNGSSCLSGYSGSLENFDELMAWMKATLFKQLGL</sequence>
<dbReference type="Proteomes" id="UP001189429">
    <property type="component" value="Unassembled WGS sequence"/>
</dbReference>
<gene>
    <name evidence="2" type="ORF">PCOR1329_LOCUS70550</name>
</gene>
<evidence type="ECO:0000313" key="3">
    <source>
        <dbReference type="Proteomes" id="UP001189429"/>
    </source>
</evidence>
<comment type="caution">
    <text evidence="2">The sequence shown here is derived from an EMBL/GenBank/DDBJ whole genome shotgun (WGS) entry which is preliminary data.</text>
</comment>
<feature type="non-terminal residue" evidence="2">
    <location>
        <position position="893"/>
    </location>
</feature>
<accession>A0ABN9WTY1</accession>
<organism evidence="2 3">
    <name type="scientific">Prorocentrum cordatum</name>
    <dbReference type="NCBI Taxonomy" id="2364126"/>
    <lineage>
        <taxon>Eukaryota</taxon>
        <taxon>Sar</taxon>
        <taxon>Alveolata</taxon>
        <taxon>Dinophyceae</taxon>
        <taxon>Prorocentrales</taxon>
        <taxon>Prorocentraceae</taxon>
        <taxon>Prorocentrum</taxon>
    </lineage>
</organism>
<name>A0ABN9WTY1_9DINO</name>
<feature type="compositionally biased region" description="Basic and acidic residues" evidence="1">
    <location>
        <begin position="244"/>
        <end position="260"/>
    </location>
</feature>
<dbReference type="EMBL" id="CAUYUJ010019326">
    <property type="protein sequence ID" value="CAK0890269.1"/>
    <property type="molecule type" value="Genomic_DNA"/>
</dbReference>
<feature type="non-terminal residue" evidence="2">
    <location>
        <position position="1"/>
    </location>
</feature>
<keyword evidence="3" id="KW-1185">Reference proteome</keyword>
<feature type="region of interest" description="Disordered" evidence="1">
    <location>
        <begin position="145"/>
        <end position="182"/>
    </location>
</feature>
<proteinExistence type="predicted"/>
<reference evidence="2" key="1">
    <citation type="submission" date="2023-10" db="EMBL/GenBank/DDBJ databases">
        <authorList>
            <person name="Chen Y."/>
            <person name="Shah S."/>
            <person name="Dougan E. K."/>
            <person name="Thang M."/>
            <person name="Chan C."/>
        </authorList>
    </citation>
    <scope>NUCLEOTIDE SEQUENCE [LARGE SCALE GENOMIC DNA]</scope>
</reference>
<evidence type="ECO:0000256" key="1">
    <source>
        <dbReference type="SAM" id="MobiDB-lite"/>
    </source>
</evidence>
<protein>
    <submittedName>
        <fullName evidence="2">Uncharacterized protein</fullName>
    </submittedName>
</protein>
<evidence type="ECO:0000313" key="2">
    <source>
        <dbReference type="EMBL" id="CAK0890269.1"/>
    </source>
</evidence>